<keyword evidence="7" id="KW-0472">Membrane</keyword>
<organism evidence="10 11">
    <name type="scientific">Stephania cephalantha</name>
    <dbReference type="NCBI Taxonomy" id="152367"/>
    <lineage>
        <taxon>Eukaryota</taxon>
        <taxon>Viridiplantae</taxon>
        <taxon>Streptophyta</taxon>
        <taxon>Embryophyta</taxon>
        <taxon>Tracheophyta</taxon>
        <taxon>Spermatophyta</taxon>
        <taxon>Magnoliopsida</taxon>
        <taxon>Ranunculales</taxon>
        <taxon>Menispermaceae</taxon>
        <taxon>Menispermoideae</taxon>
        <taxon>Cissampelideae</taxon>
        <taxon>Stephania</taxon>
    </lineage>
</organism>
<dbReference type="EMBL" id="JBBNAG010000008">
    <property type="protein sequence ID" value="KAK9112353.1"/>
    <property type="molecule type" value="Genomic_DNA"/>
</dbReference>
<accession>A0AAP0IC01</accession>
<evidence type="ECO:0000313" key="10">
    <source>
        <dbReference type="EMBL" id="KAK9112353.1"/>
    </source>
</evidence>
<evidence type="ECO:0000313" key="11">
    <source>
        <dbReference type="Proteomes" id="UP001419268"/>
    </source>
</evidence>
<keyword evidence="4 8" id="KW-0808">Transferase</keyword>
<evidence type="ECO:0000256" key="9">
    <source>
        <dbReference type="SAM" id="MobiDB-lite"/>
    </source>
</evidence>
<reference evidence="10 11" key="1">
    <citation type="submission" date="2024-01" db="EMBL/GenBank/DDBJ databases">
        <title>Genome assemblies of Stephania.</title>
        <authorList>
            <person name="Yang L."/>
        </authorList>
    </citation>
    <scope>NUCLEOTIDE SEQUENCE [LARGE SCALE GENOMIC DNA]</scope>
    <source>
        <strain evidence="10">JXDWG</strain>
        <tissue evidence="10">Leaf</tissue>
    </source>
</reference>
<dbReference type="GO" id="GO:0005737">
    <property type="term" value="C:cytoplasm"/>
    <property type="evidence" value="ECO:0007669"/>
    <property type="project" value="TreeGrafter"/>
</dbReference>
<dbReference type="PANTHER" id="PTHR21461">
    <property type="entry name" value="GLYCOSYLTRANSFERASE FAMILY 92 PROTEIN"/>
    <property type="match status" value="1"/>
</dbReference>
<protein>
    <recommendedName>
        <fullName evidence="8">Glycosyltransferase family 92 protein</fullName>
        <ecNumber evidence="8">2.4.1.-</ecNumber>
    </recommendedName>
</protein>
<keyword evidence="6" id="KW-1133">Transmembrane helix</keyword>
<comment type="subcellular location">
    <subcellularLocation>
        <location evidence="1">Membrane</location>
        <topology evidence="1">Single-pass membrane protein</topology>
    </subcellularLocation>
</comment>
<comment type="similarity">
    <text evidence="2 8">Belongs to the glycosyltransferase 92 family.</text>
</comment>
<evidence type="ECO:0000256" key="4">
    <source>
        <dbReference type="ARBA" id="ARBA00022679"/>
    </source>
</evidence>
<evidence type="ECO:0000256" key="8">
    <source>
        <dbReference type="RuleBase" id="RU366017"/>
    </source>
</evidence>
<dbReference type="AlphaFoldDB" id="A0AAP0IC01"/>
<name>A0AAP0IC01_9MAGN</name>
<evidence type="ECO:0000256" key="6">
    <source>
        <dbReference type="ARBA" id="ARBA00022989"/>
    </source>
</evidence>
<dbReference type="GO" id="GO:0016757">
    <property type="term" value="F:glycosyltransferase activity"/>
    <property type="evidence" value="ECO:0007669"/>
    <property type="project" value="UniProtKB-UniRule"/>
</dbReference>
<dbReference type="EC" id="2.4.1.-" evidence="8"/>
<dbReference type="InterPro" id="IPR008166">
    <property type="entry name" value="Glyco_transf_92"/>
</dbReference>
<keyword evidence="11" id="KW-1185">Reference proteome</keyword>
<gene>
    <name evidence="10" type="ORF">Scep_019872</name>
</gene>
<evidence type="ECO:0000256" key="5">
    <source>
        <dbReference type="ARBA" id="ARBA00022692"/>
    </source>
</evidence>
<evidence type="ECO:0000256" key="2">
    <source>
        <dbReference type="ARBA" id="ARBA00007647"/>
    </source>
</evidence>
<feature type="region of interest" description="Disordered" evidence="9">
    <location>
        <begin position="88"/>
        <end position="161"/>
    </location>
</feature>
<dbReference type="Proteomes" id="UP001419268">
    <property type="component" value="Unassembled WGS sequence"/>
</dbReference>
<evidence type="ECO:0000256" key="7">
    <source>
        <dbReference type="ARBA" id="ARBA00023136"/>
    </source>
</evidence>
<dbReference type="GO" id="GO:0016020">
    <property type="term" value="C:membrane"/>
    <property type="evidence" value="ECO:0007669"/>
    <property type="project" value="UniProtKB-SubCell"/>
</dbReference>
<keyword evidence="3 8" id="KW-0328">Glycosyltransferase</keyword>
<evidence type="ECO:0000256" key="3">
    <source>
        <dbReference type="ARBA" id="ARBA00022676"/>
    </source>
</evidence>
<sequence length="554" mass="63519">MISSTSHHRGAHRYDPVQLGSIQSAIRSSPSGLVIFQSNSVQGIEKLIELVTFGMDLWISEICNEEGRPSGALSLPRQPPQTLLLLRNQTHRRRRPRPLPPHRHLAPPTPPPQPPLHHHHHHHPSLLLRPRSPEKKLSDSPSLSATTPTPKPVPAPDPNKRLFKSYGNAASLFVQMGAYRGGPSTFAIIGLASKPLHVFSRPWYKCEWLSTNASSTKSKAYKMLPDWGYGRLYTVVVVNCTFPHNPNSANSGGKLILYAYYTQSPKRYEKFVALEEPPGSYNEQRFKTPYKYDYLYCGSSLYGNLSAARIREWIAYHAWFFGPNSHFVFHDAGGVGTDVRKVLDPWVKLGRATIQDIRDQEQFDGYYYNQFLVVNDCLHRYRHAANWTFYFDVDEYIYLPDGNTLESVLSEFSDYTQFTIEQNPMSAKLCLNDSLQKYTRQWGFEKLVFRDSRTGLRRDRKYAIQAKNAFSTGVHMSENVVGKTLHQTETKIRYYHYHNSISVMGEPCREFVPVSAKDKVTLHDKLPFVYDDKMKRLADTIKRFEAEMIGTRLA</sequence>
<feature type="compositionally biased region" description="Basic residues" evidence="9">
    <location>
        <begin position="89"/>
        <end position="105"/>
    </location>
</feature>
<evidence type="ECO:0000256" key="1">
    <source>
        <dbReference type="ARBA" id="ARBA00004167"/>
    </source>
</evidence>
<dbReference type="Pfam" id="PF01697">
    <property type="entry name" value="Glyco_transf_92"/>
    <property type="match status" value="1"/>
</dbReference>
<keyword evidence="5" id="KW-0812">Transmembrane</keyword>
<comment type="caution">
    <text evidence="10">The sequence shown here is derived from an EMBL/GenBank/DDBJ whole genome shotgun (WGS) entry which is preliminary data.</text>
</comment>
<proteinExistence type="inferred from homology"/>
<dbReference type="PANTHER" id="PTHR21461:SF56">
    <property type="entry name" value="GALACTAN BETA-1,4-GALACTOSYLTRANSFERASE GALS1"/>
    <property type="match status" value="1"/>
</dbReference>